<evidence type="ECO:0000256" key="1">
    <source>
        <dbReference type="ARBA" id="ARBA00010990"/>
    </source>
</evidence>
<dbReference type="GO" id="GO:0016740">
    <property type="term" value="F:transferase activity"/>
    <property type="evidence" value="ECO:0007669"/>
    <property type="project" value="UniProtKB-KW"/>
</dbReference>
<dbReference type="PANTHER" id="PTHR12215">
    <property type="entry name" value="PHOSPHOPANTETHEINE TRANSFERASE"/>
    <property type="match status" value="1"/>
</dbReference>
<keyword evidence="6" id="KW-1185">Reference proteome</keyword>
<gene>
    <name evidence="5" type="ORF">ACFORL_02405</name>
</gene>
<dbReference type="InterPro" id="IPR050559">
    <property type="entry name" value="P-Pant_transferase_sf"/>
</dbReference>
<evidence type="ECO:0000313" key="5">
    <source>
        <dbReference type="EMBL" id="MFC3907933.1"/>
    </source>
</evidence>
<dbReference type="RefSeq" id="WP_382340724.1">
    <property type="nucleotide sequence ID" value="NZ_JBHSAB010000001.1"/>
</dbReference>
<dbReference type="InterPro" id="IPR037143">
    <property type="entry name" value="4-PPantetheinyl_Trfase_dom_sf"/>
</dbReference>
<dbReference type="InterPro" id="IPR008278">
    <property type="entry name" value="4-PPantetheinyl_Trfase_dom"/>
</dbReference>
<proteinExistence type="inferred from homology"/>
<sequence>MLLIHILMYHRFVSLQAITPENCQLQADKIDIWQFSLNQLLPIFENKLSIDEQERANRFHFEKHRRRFTAARATLRIILASYLACKPEQIVFNYNCHGKPGISHASGIEFNLSHSGELALLAVGLSPVGIDLEFFSERPYLGIAKNLFSGEEYDSLSNLPPDLIQLAFFHIWAQKEAFIKACGLGLSYPTSQFTVPSLPTTDQLISDELHNKHWHMLSFMAQPDCCAAVCYEPSIKTLEKIIIEQ</sequence>
<evidence type="ECO:0000313" key="6">
    <source>
        <dbReference type="Proteomes" id="UP001595758"/>
    </source>
</evidence>
<dbReference type="InterPro" id="IPR055066">
    <property type="entry name" value="AASDHPPT_N"/>
</dbReference>
<feature type="domain" description="4'-phosphopantetheinyl transferase" evidence="3">
    <location>
        <begin position="127"/>
        <end position="219"/>
    </location>
</feature>
<protein>
    <submittedName>
        <fullName evidence="5">4'-phosphopantetheinyl transferase family protein</fullName>
    </submittedName>
</protein>
<comment type="similarity">
    <text evidence="1">Belongs to the P-Pant transferase superfamily. Gsp/Sfp/HetI/AcpT family.</text>
</comment>
<keyword evidence="2 5" id="KW-0808">Transferase</keyword>
<organism evidence="5 6">
    <name type="scientific">Legionella dresdenensis</name>
    <dbReference type="NCBI Taxonomy" id="450200"/>
    <lineage>
        <taxon>Bacteria</taxon>
        <taxon>Pseudomonadati</taxon>
        <taxon>Pseudomonadota</taxon>
        <taxon>Gammaproteobacteria</taxon>
        <taxon>Legionellales</taxon>
        <taxon>Legionellaceae</taxon>
        <taxon>Legionella</taxon>
    </lineage>
</organism>
<feature type="domain" description="4'-phosphopantetheinyl transferase N-terminal" evidence="4">
    <location>
        <begin position="46"/>
        <end position="122"/>
    </location>
</feature>
<comment type="caution">
    <text evidence="5">The sequence shown here is derived from an EMBL/GenBank/DDBJ whole genome shotgun (WGS) entry which is preliminary data.</text>
</comment>
<dbReference type="Pfam" id="PF01648">
    <property type="entry name" value="ACPS"/>
    <property type="match status" value="1"/>
</dbReference>
<evidence type="ECO:0000259" key="4">
    <source>
        <dbReference type="Pfam" id="PF22624"/>
    </source>
</evidence>
<dbReference type="PANTHER" id="PTHR12215:SF10">
    <property type="entry name" value="L-AMINOADIPATE-SEMIALDEHYDE DEHYDROGENASE-PHOSPHOPANTETHEINYL TRANSFERASE"/>
    <property type="match status" value="1"/>
</dbReference>
<evidence type="ECO:0000259" key="3">
    <source>
        <dbReference type="Pfam" id="PF01648"/>
    </source>
</evidence>
<accession>A0ABV8CCC2</accession>
<dbReference type="Gene3D" id="3.90.470.20">
    <property type="entry name" value="4'-phosphopantetheinyl transferase domain"/>
    <property type="match status" value="2"/>
</dbReference>
<dbReference type="EMBL" id="JBHSAB010000001">
    <property type="protein sequence ID" value="MFC3907933.1"/>
    <property type="molecule type" value="Genomic_DNA"/>
</dbReference>
<dbReference type="SUPFAM" id="SSF56214">
    <property type="entry name" value="4'-phosphopantetheinyl transferase"/>
    <property type="match status" value="2"/>
</dbReference>
<evidence type="ECO:0000256" key="2">
    <source>
        <dbReference type="ARBA" id="ARBA00022679"/>
    </source>
</evidence>
<dbReference type="Proteomes" id="UP001595758">
    <property type="component" value="Unassembled WGS sequence"/>
</dbReference>
<reference evidence="6" key="1">
    <citation type="journal article" date="2019" name="Int. J. Syst. Evol. Microbiol.">
        <title>The Global Catalogue of Microorganisms (GCM) 10K type strain sequencing project: providing services to taxonomists for standard genome sequencing and annotation.</title>
        <authorList>
            <consortium name="The Broad Institute Genomics Platform"/>
            <consortium name="The Broad Institute Genome Sequencing Center for Infectious Disease"/>
            <person name="Wu L."/>
            <person name="Ma J."/>
        </authorList>
    </citation>
    <scope>NUCLEOTIDE SEQUENCE [LARGE SCALE GENOMIC DNA]</scope>
    <source>
        <strain evidence="6">CCUG 59858</strain>
    </source>
</reference>
<dbReference type="Pfam" id="PF22624">
    <property type="entry name" value="AASDHPPT_N"/>
    <property type="match status" value="1"/>
</dbReference>
<name>A0ABV8CCC2_9GAMM</name>